<dbReference type="AlphaFoldDB" id="A0A5J4WRR7"/>
<evidence type="ECO:0000313" key="5">
    <source>
        <dbReference type="Proteomes" id="UP000324800"/>
    </source>
</evidence>
<name>A0A5J4WRR7_9EUKA</name>
<dbReference type="InterPro" id="IPR019956">
    <property type="entry name" value="Ubiquitin_dom"/>
</dbReference>
<evidence type="ECO:0000259" key="2">
    <source>
        <dbReference type="PROSITE" id="PS50053"/>
    </source>
</evidence>
<dbReference type="GO" id="GO:0008270">
    <property type="term" value="F:zinc ion binding"/>
    <property type="evidence" value="ECO:0007669"/>
    <property type="project" value="UniProtKB-KW"/>
</dbReference>
<feature type="domain" description="Ubiquitin-like" evidence="2">
    <location>
        <begin position="370"/>
        <end position="438"/>
    </location>
</feature>
<accession>A0A5J4WRR7</accession>
<evidence type="ECO:0000256" key="1">
    <source>
        <dbReference type="PROSITE-ProRule" id="PRU00175"/>
    </source>
</evidence>
<proteinExistence type="predicted"/>
<dbReference type="PANTHER" id="PTHR10666">
    <property type="entry name" value="UBIQUITIN"/>
    <property type="match status" value="1"/>
</dbReference>
<dbReference type="InterPro" id="IPR000626">
    <property type="entry name" value="Ubiquitin-like_dom"/>
</dbReference>
<evidence type="ECO:0000259" key="3">
    <source>
        <dbReference type="PROSITE" id="PS50089"/>
    </source>
</evidence>
<dbReference type="CDD" id="cd16448">
    <property type="entry name" value="RING-H2"/>
    <property type="match status" value="1"/>
</dbReference>
<dbReference type="Pfam" id="PF00240">
    <property type="entry name" value="ubiquitin"/>
    <property type="match status" value="4"/>
</dbReference>
<dbReference type="CDD" id="cd17039">
    <property type="entry name" value="Ubl_ubiquitin_like"/>
    <property type="match status" value="1"/>
</dbReference>
<keyword evidence="1" id="KW-0862">Zinc</keyword>
<sequence length="733" mass="83233">MGNQQSESESSELKQSESQPYYSANAIQCGPAPEKLKVVFVGKDEFAGQRLLVEGVDELLTLEYVAQQVAKFLKVTTSGIDLSFVAEFSKVKKLFMNKNRVSGEGAQASVETLTGFFTTGITCFIHPTVKAGCIRVRINKDGQFIDVPLNTEDTVLDLKQKISEQATIEAEKQQMTFNGTVLTNDMKLGESGIEEGDEVLISTSPKIIKIKLPSDEIVQLTVQNEQKVKDIYSLAYKEIKMDPRGIKLYKQGVALDKKKFISEVKLDSDDTLIIQKETILIHLKPLKGNIITVKVKEQDTIAQVKQKIKEKEFISPNHQKLLLQGVQLEDQKTIQDYNIQSQSILEIQSQLHTESKSGSTPNQQQIRGKMHISVRTQQGWLIELYVKATDSVDSLKEKIFDKEGIPPSQQKLTLLGVQLENKKILQEYNIKNEAILNLSQLMKDEIQIFVKTITGKTIVLKVEQQETIEEVKWKIQEKEKMPFDQLQLSFGGKQLDNWWTLRDYNIQKESTLNLEMRLLGGDPPKLFVDVAGSNTLVNRNWNDTAPEWRQTAPGLGIEGTCTNERCVAFGQIVIHMARFTDYDLQFSQAQCPMCDNSIMPITSGFSECVWRIHFKKDGMVSRIPWKIEGDQYTAFDEHKAGTSEYARLIIHTRDLSSIREKTKHEHQEAQEGEVEKVYPISESCGLCHKDQQVNDLDVVVMQCGHNFHKDCIQKWKDRGLNCPFCEGVINDFE</sequence>
<dbReference type="InterPro" id="IPR050158">
    <property type="entry name" value="Ubiquitin_ubiquitin-like"/>
</dbReference>
<dbReference type="SMART" id="SM00213">
    <property type="entry name" value="UBQ"/>
    <property type="match status" value="5"/>
</dbReference>
<dbReference type="SUPFAM" id="SSF57850">
    <property type="entry name" value="RING/U-box"/>
    <property type="match status" value="1"/>
</dbReference>
<feature type="domain" description="RING-type" evidence="3">
    <location>
        <begin position="684"/>
        <end position="726"/>
    </location>
</feature>
<dbReference type="PROSITE" id="PS50053">
    <property type="entry name" value="UBIQUITIN_2"/>
    <property type="match status" value="5"/>
</dbReference>
<dbReference type="PROSITE" id="PS50089">
    <property type="entry name" value="ZF_RING_2"/>
    <property type="match status" value="1"/>
</dbReference>
<dbReference type="InterPro" id="IPR001841">
    <property type="entry name" value="Znf_RING"/>
</dbReference>
<organism evidence="4 5">
    <name type="scientific">Streblomastix strix</name>
    <dbReference type="NCBI Taxonomy" id="222440"/>
    <lineage>
        <taxon>Eukaryota</taxon>
        <taxon>Metamonada</taxon>
        <taxon>Preaxostyla</taxon>
        <taxon>Oxymonadida</taxon>
        <taxon>Streblomastigidae</taxon>
        <taxon>Streblomastix</taxon>
    </lineage>
</organism>
<dbReference type="EMBL" id="SNRW01001099">
    <property type="protein sequence ID" value="KAA6397807.1"/>
    <property type="molecule type" value="Genomic_DNA"/>
</dbReference>
<dbReference type="FunFam" id="3.10.20.90:FF:000205">
    <property type="entry name" value="2'-5'-oligoadenylate synthase-like protein 2"/>
    <property type="match status" value="1"/>
</dbReference>
<reference evidence="4 5" key="1">
    <citation type="submission" date="2019-03" db="EMBL/GenBank/DDBJ databases">
        <title>Single cell metagenomics reveals metabolic interactions within the superorganism composed of flagellate Streblomastix strix and complex community of Bacteroidetes bacteria on its surface.</title>
        <authorList>
            <person name="Treitli S.C."/>
            <person name="Kolisko M."/>
            <person name="Husnik F."/>
            <person name="Keeling P."/>
            <person name="Hampl V."/>
        </authorList>
    </citation>
    <scope>NUCLEOTIDE SEQUENCE [LARGE SCALE GENOMIC DNA]</scope>
    <source>
        <strain evidence="4">ST1C</strain>
    </source>
</reference>
<keyword evidence="1" id="KW-0863">Zinc-finger</keyword>
<dbReference type="OrthoDB" id="8062037at2759"/>
<dbReference type="Gene3D" id="3.30.40.10">
    <property type="entry name" value="Zinc/RING finger domain, C3HC4 (zinc finger)"/>
    <property type="match status" value="1"/>
</dbReference>
<dbReference type="Proteomes" id="UP000324800">
    <property type="component" value="Unassembled WGS sequence"/>
</dbReference>
<dbReference type="InterPro" id="IPR013083">
    <property type="entry name" value="Znf_RING/FYVE/PHD"/>
</dbReference>
<feature type="domain" description="Ubiquitin-like" evidence="2">
    <location>
        <begin position="208"/>
        <end position="274"/>
    </location>
</feature>
<gene>
    <name evidence="4" type="ORF">EZS28_006669</name>
</gene>
<feature type="domain" description="Ubiquitin-like" evidence="2">
    <location>
        <begin position="279"/>
        <end position="347"/>
    </location>
</feature>
<protein>
    <submittedName>
        <fullName evidence="4">Putative Polyubiquitin</fullName>
    </submittedName>
</protein>
<dbReference type="Pfam" id="PF13639">
    <property type="entry name" value="zf-RING_2"/>
    <property type="match status" value="1"/>
</dbReference>
<dbReference type="InterPro" id="IPR029071">
    <property type="entry name" value="Ubiquitin-like_domsf"/>
</dbReference>
<comment type="caution">
    <text evidence="4">The sequence shown here is derived from an EMBL/GenBank/DDBJ whole genome shotgun (WGS) entry which is preliminary data.</text>
</comment>
<feature type="domain" description="Ubiquitin-like" evidence="2">
    <location>
        <begin position="446"/>
        <end position="521"/>
    </location>
</feature>
<dbReference type="PRINTS" id="PR00348">
    <property type="entry name" value="UBIQUITIN"/>
</dbReference>
<dbReference type="Gene3D" id="3.10.20.90">
    <property type="entry name" value="Phosphatidylinositol 3-kinase Catalytic Subunit, Chain A, domain 1"/>
    <property type="match status" value="4"/>
</dbReference>
<feature type="domain" description="Ubiquitin-like" evidence="2">
    <location>
        <begin position="134"/>
        <end position="201"/>
    </location>
</feature>
<evidence type="ECO:0000313" key="4">
    <source>
        <dbReference type="EMBL" id="KAA6397807.1"/>
    </source>
</evidence>
<dbReference type="SMART" id="SM00184">
    <property type="entry name" value="RING"/>
    <property type="match status" value="1"/>
</dbReference>
<keyword evidence="1" id="KW-0479">Metal-binding</keyword>
<dbReference type="SUPFAM" id="SSF54236">
    <property type="entry name" value="Ubiquitin-like"/>
    <property type="match status" value="5"/>
</dbReference>